<dbReference type="InterPro" id="IPR013776">
    <property type="entry name" value="A-amylase_thermo"/>
</dbReference>
<dbReference type="GO" id="GO:0005975">
    <property type="term" value="P:carbohydrate metabolic process"/>
    <property type="evidence" value="ECO:0007669"/>
    <property type="project" value="InterPro"/>
</dbReference>
<dbReference type="GO" id="GO:0005509">
    <property type="term" value="F:calcium ion binding"/>
    <property type="evidence" value="ECO:0007669"/>
    <property type="project" value="InterPro"/>
</dbReference>
<feature type="active site" description="Nucleophile" evidence="7">
    <location>
        <position position="235"/>
    </location>
</feature>
<keyword evidence="11" id="KW-1185">Reference proteome</keyword>
<keyword evidence="4 10" id="KW-0378">Hydrolase</keyword>
<comment type="similarity">
    <text evidence="2">Belongs to the glycosyl hydrolase 13 family.</text>
</comment>
<evidence type="ECO:0000256" key="5">
    <source>
        <dbReference type="ARBA" id="ARBA00023277"/>
    </source>
</evidence>
<evidence type="ECO:0000256" key="6">
    <source>
        <dbReference type="ARBA" id="ARBA00023295"/>
    </source>
</evidence>
<feature type="binding site" evidence="8">
    <location>
        <position position="198"/>
    </location>
    <ligand>
        <name>Ca(2+)</name>
        <dbReference type="ChEBI" id="CHEBI:29108"/>
        <label>1</label>
    </ligand>
</feature>
<feature type="domain" description="Glycosyl hydrolase family 13 catalytic" evidence="9">
    <location>
        <begin position="4"/>
        <end position="402"/>
    </location>
</feature>
<dbReference type="EC" id="3.2.1.1" evidence="10"/>
<feature type="binding site" evidence="8">
    <location>
        <position position="204"/>
    </location>
    <ligand>
        <name>Ca(2+)</name>
        <dbReference type="ChEBI" id="CHEBI:29108"/>
        <label>1</label>
    </ligand>
</feature>
<dbReference type="Gene3D" id="2.60.40.1180">
    <property type="entry name" value="Golgi alpha-mannosidase II"/>
    <property type="match status" value="1"/>
</dbReference>
<dbReference type="AlphaFoldDB" id="A0A7Y0GAN3"/>
<feature type="binding site" evidence="8">
    <location>
        <position position="104"/>
    </location>
    <ligand>
        <name>Ca(2+)</name>
        <dbReference type="ChEBI" id="CHEBI:29108"/>
        <label>1</label>
    </ligand>
</feature>
<dbReference type="InterPro" id="IPR006047">
    <property type="entry name" value="GH13_cat_dom"/>
</dbReference>
<sequence length="495" mass="54848">MANRTLIQFFHWYSPGDGAIWRQLRDEAPRLAEMGVTDVWLPPACKGAAGAMSVGYDTYDLFDLGEFDQKGTVATKYGTRAELGDAVDALSANGIGAIFDVVFNHKMGADEREEVTVRRVNPEDRNQIEDDAFTALAWTRFTFPGRQGAHSDFVWDKHCFGGVDHIEQPDENGLFKIENEHDLGGWNEEVDAQNGNFDYLMGADIEMRNPAVQEELKHWGRWMGEQFPIAGFRLDAAKHVPAWFFRDWVGHMRDCVAPEALVVAEYWHPDVDVLRGYLDAVDHQLMLFDVGLQHAIHHASRDGADYDLRTLFDGTLVQCLPDHAMTIVANHDTQPLQALETPVEPWFKPIAYALILLREQGIPCVFHADLYGARYSDTGGDGESHEVELPALGCLPALIAARARFANGPQTDLVDDDPSCIGFVRHGTAEAPGCVVVVSKGGENGKDVDLGPEQADATFRCWLAHREDTVTTDGEGRARFPVNGGSVCVWVRADA</sequence>
<dbReference type="RefSeq" id="WP_169493379.1">
    <property type="nucleotide sequence ID" value="NZ_JABBGM010000004.1"/>
</dbReference>
<reference evidence="10 11" key="1">
    <citation type="submission" date="2020-04" db="EMBL/GenBank/DDBJ databases">
        <title>Novosphingobium sp. TW-4 isolated from soil.</title>
        <authorList>
            <person name="Dahal R.H."/>
            <person name="Chaudhary D.K."/>
        </authorList>
    </citation>
    <scope>NUCLEOTIDE SEQUENCE [LARGE SCALE GENOMIC DNA]</scope>
    <source>
        <strain evidence="10 11">TW-4</strain>
    </source>
</reference>
<evidence type="ECO:0000256" key="4">
    <source>
        <dbReference type="ARBA" id="ARBA00022801"/>
    </source>
</evidence>
<gene>
    <name evidence="10" type="primary">amyA</name>
    <name evidence="10" type="ORF">HHL27_10560</name>
</gene>
<feature type="binding site" evidence="8">
    <location>
        <position position="239"/>
    </location>
    <ligand>
        <name>Ca(2+)</name>
        <dbReference type="ChEBI" id="CHEBI:29108"/>
        <label>1</label>
    </ligand>
</feature>
<dbReference type="Gene3D" id="3.20.20.80">
    <property type="entry name" value="Glycosidases"/>
    <property type="match status" value="1"/>
</dbReference>
<name>A0A7Y0GAN3_9SPHN</name>
<accession>A0A7Y0GAN3</accession>
<dbReference type="EMBL" id="JABBGM010000004">
    <property type="protein sequence ID" value="NML94104.1"/>
    <property type="molecule type" value="Genomic_DNA"/>
</dbReference>
<dbReference type="SUPFAM" id="SSF51011">
    <property type="entry name" value="Glycosyl hydrolase domain"/>
    <property type="match status" value="1"/>
</dbReference>
<evidence type="ECO:0000256" key="8">
    <source>
        <dbReference type="PIRSR" id="PIRSR001021-2"/>
    </source>
</evidence>
<evidence type="ECO:0000313" key="11">
    <source>
        <dbReference type="Proteomes" id="UP000583556"/>
    </source>
</evidence>
<evidence type="ECO:0000256" key="1">
    <source>
        <dbReference type="ARBA" id="ARBA00001913"/>
    </source>
</evidence>
<dbReference type="PIRSF" id="PIRSF001021">
    <property type="entry name" value="Alph-amls_thrmst"/>
    <property type="match status" value="1"/>
</dbReference>
<comment type="cofactor">
    <cofactor evidence="1">
        <name>Ca(2+)</name>
        <dbReference type="ChEBI" id="CHEBI:29108"/>
    </cofactor>
</comment>
<proteinExistence type="inferred from homology"/>
<feature type="active site" description="Proton donor" evidence="7">
    <location>
        <position position="265"/>
    </location>
</feature>
<keyword evidence="6 10" id="KW-0326">Glycosidase</keyword>
<evidence type="ECO:0000256" key="3">
    <source>
        <dbReference type="ARBA" id="ARBA00022723"/>
    </source>
</evidence>
<evidence type="ECO:0000259" key="9">
    <source>
        <dbReference type="SMART" id="SM00642"/>
    </source>
</evidence>
<comment type="caution">
    <text evidence="10">The sequence shown here is derived from an EMBL/GenBank/DDBJ whole genome shotgun (WGS) entry which is preliminary data.</text>
</comment>
<organism evidence="10 11">
    <name type="scientific">Novosphingobium olei</name>
    <dbReference type="NCBI Taxonomy" id="2728851"/>
    <lineage>
        <taxon>Bacteria</taxon>
        <taxon>Pseudomonadati</taxon>
        <taxon>Pseudomonadota</taxon>
        <taxon>Alphaproteobacteria</taxon>
        <taxon>Sphingomonadales</taxon>
        <taxon>Sphingomonadaceae</taxon>
        <taxon>Novosphingobium</taxon>
    </lineage>
</organism>
<dbReference type="NCBIfam" id="NF006968">
    <property type="entry name" value="PRK09441.1-1"/>
    <property type="match status" value="1"/>
</dbReference>
<evidence type="ECO:0000256" key="7">
    <source>
        <dbReference type="PIRSR" id="PIRSR001021-1"/>
    </source>
</evidence>
<dbReference type="InterPro" id="IPR013780">
    <property type="entry name" value="Glyco_hydro_b"/>
</dbReference>
<dbReference type="PANTHER" id="PTHR43447">
    <property type="entry name" value="ALPHA-AMYLASE"/>
    <property type="match status" value="1"/>
</dbReference>
<dbReference type="InterPro" id="IPR017853">
    <property type="entry name" value="GH"/>
</dbReference>
<dbReference type="CDD" id="cd11318">
    <property type="entry name" value="AmyAc_bac_fung_AmyA"/>
    <property type="match status" value="1"/>
</dbReference>
<dbReference type="NCBIfam" id="NF006969">
    <property type="entry name" value="PRK09441.1-2"/>
    <property type="match status" value="1"/>
</dbReference>
<dbReference type="Proteomes" id="UP000583556">
    <property type="component" value="Unassembled WGS sequence"/>
</dbReference>
<keyword evidence="3 8" id="KW-0479">Metal-binding</keyword>
<dbReference type="GO" id="GO:0004556">
    <property type="term" value="F:alpha-amylase activity"/>
    <property type="evidence" value="ECO:0007669"/>
    <property type="project" value="UniProtKB-EC"/>
</dbReference>
<dbReference type="SMART" id="SM00642">
    <property type="entry name" value="Aamy"/>
    <property type="match status" value="1"/>
</dbReference>
<dbReference type="SUPFAM" id="SSF51445">
    <property type="entry name" value="(Trans)glycosidases"/>
    <property type="match status" value="1"/>
</dbReference>
<evidence type="ECO:0000256" key="2">
    <source>
        <dbReference type="ARBA" id="ARBA00008061"/>
    </source>
</evidence>
<keyword evidence="8" id="KW-0106">Calcium</keyword>
<keyword evidence="5" id="KW-0119">Carbohydrate metabolism</keyword>
<evidence type="ECO:0000313" key="10">
    <source>
        <dbReference type="EMBL" id="NML94104.1"/>
    </source>
</evidence>
<protein>
    <submittedName>
        <fullName evidence="10">Alpha-amylase</fullName>
        <ecNumber evidence="10">3.2.1.1</ecNumber>
    </submittedName>
</protein>
<dbReference type="Gene3D" id="2.40.30.140">
    <property type="match status" value="1"/>
</dbReference>
<dbReference type="Pfam" id="PF00128">
    <property type="entry name" value="Alpha-amylase"/>
    <property type="match status" value="1"/>
</dbReference>